<keyword evidence="5 8" id="KW-0812">Transmembrane</keyword>
<protein>
    <submittedName>
        <fullName evidence="10">ABC transporter permease</fullName>
    </submittedName>
</protein>
<evidence type="ECO:0000313" key="11">
    <source>
        <dbReference type="Proteomes" id="UP001595583"/>
    </source>
</evidence>
<evidence type="ECO:0000256" key="2">
    <source>
        <dbReference type="ARBA" id="ARBA00007069"/>
    </source>
</evidence>
<keyword evidence="6 8" id="KW-1133">Transmembrane helix</keyword>
<dbReference type="Proteomes" id="UP001595583">
    <property type="component" value="Unassembled WGS sequence"/>
</dbReference>
<comment type="similarity">
    <text evidence="2">Belongs to the binding-protein-dependent transport system permease family. CysTW subfamily.</text>
</comment>
<feature type="transmembrane region" description="Helical" evidence="8">
    <location>
        <begin position="95"/>
        <end position="111"/>
    </location>
</feature>
<evidence type="ECO:0000256" key="8">
    <source>
        <dbReference type="RuleBase" id="RU363032"/>
    </source>
</evidence>
<dbReference type="EMBL" id="JBHRTK010000004">
    <property type="protein sequence ID" value="MFC3205425.1"/>
    <property type="molecule type" value="Genomic_DNA"/>
</dbReference>
<gene>
    <name evidence="10" type="ORF">ACFOHJ_04310</name>
</gene>
<accession>A0ABV7K4Y9</accession>
<evidence type="ECO:0000313" key="10">
    <source>
        <dbReference type="EMBL" id="MFC3205425.1"/>
    </source>
</evidence>
<dbReference type="Gene3D" id="1.10.3720.10">
    <property type="entry name" value="MetI-like"/>
    <property type="match status" value="1"/>
</dbReference>
<dbReference type="Pfam" id="PF00528">
    <property type="entry name" value="BPD_transp_1"/>
    <property type="match status" value="1"/>
</dbReference>
<name>A0ABV7K4Y9_9HYPH</name>
<dbReference type="PANTHER" id="PTHR42929:SF5">
    <property type="entry name" value="ABC TRANSPORTER PERMEASE PROTEIN"/>
    <property type="match status" value="1"/>
</dbReference>
<evidence type="ECO:0000256" key="6">
    <source>
        <dbReference type="ARBA" id="ARBA00022989"/>
    </source>
</evidence>
<feature type="transmembrane region" description="Helical" evidence="8">
    <location>
        <begin position="7"/>
        <end position="29"/>
    </location>
</feature>
<dbReference type="InterPro" id="IPR000515">
    <property type="entry name" value="MetI-like"/>
</dbReference>
<proteinExistence type="inferred from homology"/>
<dbReference type="PANTHER" id="PTHR42929">
    <property type="entry name" value="INNER MEMBRANE ABC TRANSPORTER PERMEASE PROTEIN YDCU-RELATED-RELATED"/>
    <property type="match status" value="1"/>
</dbReference>
<comment type="subcellular location">
    <subcellularLocation>
        <location evidence="1 8">Cell membrane</location>
        <topology evidence="1 8">Multi-pass membrane protein</topology>
    </subcellularLocation>
</comment>
<organism evidence="10 11">
    <name type="scientific">Aquamicrobium soli</name>
    <dbReference type="NCBI Taxonomy" id="1811518"/>
    <lineage>
        <taxon>Bacteria</taxon>
        <taxon>Pseudomonadati</taxon>
        <taxon>Pseudomonadota</taxon>
        <taxon>Alphaproteobacteria</taxon>
        <taxon>Hyphomicrobiales</taxon>
        <taxon>Phyllobacteriaceae</taxon>
        <taxon>Aquamicrobium</taxon>
    </lineage>
</organism>
<dbReference type="RefSeq" id="WP_378218882.1">
    <property type="nucleotide sequence ID" value="NZ_JBHRTK010000004.1"/>
</dbReference>
<evidence type="ECO:0000259" key="9">
    <source>
        <dbReference type="PROSITE" id="PS50928"/>
    </source>
</evidence>
<feature type="domain" description="ABC transmembrane type-1" evidence="9">
    <location>
        <begin position="63"/>
        <end position="270"/>
    </location>
</feature>
<evidence type="ECO:0000256" key="7">
    <source>
        <dbReference type="ARBA" id="ARBA00023136"/>
    </source>
</evidence>
<dbReference type="InterPro" id="IPR035906">
    <property type="entry name" value="MetI-like_sf"/>
</dbReference>
<feature type="transmembrane region" description="Helical" evidence="8">
    <location>
        <begin position="117"/>
        <end position="138"/>
    </location>
</feature>
<comment type="caution">
    <text evidence="10">The sequence shown here is derived from an EMBL/GenBank/DDBJ whole genome shotgun (WGS) entry which is preliminary data.</text>
</comment>
<evidence type="ECO:0000256" key="5">
    <source>
        <dbReference type="ARBA" id="ARBA00022692"/>
    </source>
</evidence>
<dbReference type="CDD" id="cd06261">
    <property type="entry name" value="TM_PBP2"/>
    <property type="match status" value="1"/>
</dbReference>
<evidence type="ECO:0000256" key="1">
    <source>
        <dbReference type="ARBA" id="ARBA00004651"/>
    </source>
</evidence>
<evidence type="ECO:0000256" key="3">
    <source>
        <dbReference type="ARBA" id="ARBA00022448"/>
    </source>
</evidence>
<dbReference type="SUPFAM" id="SSF161098">
    <property type="entry name" value="MetI-like"/>
    <property type="match status" value="1"/>
</dbReference>
<keyword evidence="4" id="KW-1003">Cell membrane</keyword>
<keyword evidence="7 8" id="KW-0472">Membrane</keyword>
<feature type="transmembrane region" description="Helical" evidence="8">
    <location>
        <begin position="249"/>
        <end position="274"/>
    </location>
</feature>
<feature type="transmembrane region" description="Helical" evidence="8">
    <location>
        <begin position="66"/>
        <end position="88"/>
    </location>
</feature>
<dbReference type="PROSITE" id="PS50928">
    <property type="entry name" value="ABC_TM1"/>
    <property type="match status" value="1"/>
</dbReference>
<feature type="transmembrane region" description="Helical" evidence="8">
    <location>
        <begin position="150"/>
        <end position="172"/>
    </location>
</feature>
<reference evidence="11" key="1">
    <citation type="journal article" date="2019" name="Int. J. Syst. Evol. Microbiol.">
        <title>The Global Catalogue of Microorganisms (GCM) 10K type strain sequencing project: providing services to taxonomists for standard genome sequencing and annotation.</title>
        <authorList>
            <consortium name="The Broad Institute Genomics Platform"/>
            <consortium name="The Broad Institute Genome Sequencing Center for Infectious Disease"/>
            <person name="Wu L."/>
            <person name="Ma J."/>
        </authorList>
    </citation>
    <scope>NUCLEOTIDE SEQUENCE [LARGE SCALE GENOMIC DNA]</scope>
    <source>
        <strain evidence="11">KCTC 52165</strain>
    </source>
</reference>
<keyword evidence="3 8" id="KW-0813">Transport</keyword>
<keyword evidence="11" id="KW-1185">Reference proteome</keyword>
<sequence length="283" mass="30513">MTKRPFFIWFVTPAVVLALFYMFGLASVLELSFRKFIPGSLEVGEWTFSNLEYVVRPLFRTVFTDTALICLLTAAFTLLVGYPIAYALVRTKSSALRAAILIIAVTPLFTGEITRTYSWLVVMGNAGFINAVLMGLGLVSKPVQLMFTKFAVVVVLVHFTLPIMIIILATALSQIDPAYEKAAQSLGAGPVRSFATVTLPLSGPGLIAGITTCFAWSFSAFATPQLIGGGQVNMIGNLVYQVGIASFNFPVAAVLSLAGVLFTMVLVGLMRLALSPLERIPTR</sequence>
<evidence type="ECO:0000256" key="4">
    <source>
        <dbReference type="ARBA" id="ARBA00022475"/>
    </source>
</evidence>